<comment type="subcellular location">
    <subcellularLocation>
        <location evidence="1">Membrane</location>
        <topology evidence="1">Multi-pass membrane protein</topology>
    </subcellularLocation>
</comment>
<dbReference type="AlphaFoldDB" id="A0A6A6UYU8"/>
<feature type="transmembrane region" description="Helical" evidence="7">
    <location>
        <begin position="155"/>
        <end position="177"/>
    </location>
</feature>
<name>A0A6A6UYU8_9PLEO</name>
<organism evidence="9 10">
    <name type="scientific">Sporormia fimetaria CBS 119925</name>
    <dbReference type="NCBI Taxonomy" id="1340428"/>
    <lineage>
        <taxon>Eukaryota</taxon>
        <taxon>Fungi</taxon>
        <taxon>Dikarya</taxon>
        <taxon>Ascomycota</taxon>
        <taxon>Pezizomycotina</taxon>
        <taxon>Dothideomycetes</taxon>
        <taxon>Pleosporomycetidae</taxon>
        <taxon>Pleosporales</taxon>
        <taxon>Sporormiaceae</taxon>
        <taxon>Sporormia</taxon>
    </lineage>
</organism>
<evidence type="ECO:0000256" key="7">
    <source>
        <dbReference type="SAM" id="Phobius"/>
    </source>
</evidence>
<feature type="domain" description="Rhodopsin" evidence="8">
    <location>
        <begin position="51"/>
        <end position="298"/>
    </location>
</feature>
<feature type="transmembrane region" description="Helical" evidence="7">
    <location>
        <begin position="235"/>
        <end position="256"/>
    </location>
</feature>
<dbReference type="InterPro" id="IPR052337">
    <property type="entry name" value="SAT4-like"/>
</dbReference>
<proteinExistence type="inferred from homology"/>
<feature type="region of interest" description="Disordered" evidence="6">
    <location>
        <begin position="331"/>
        <end position="359"/>
    </location>
</feature>
<dbReference type="Pfam" id="PF20684">
    <property type="entry name" value="Fung_rhodopsin"/>
    <property type="match status" value="1"/>
</dbReference>
<comment type="similarity">
    <text evidence="5">Belongs to the SAT4 family.</text>
</comment>
<evidence type="ECO:0000256" key="6">
    <source>
        <dbReference type="SAM" id="MobiDB-lite"/>
    </source>
</evidence>
<dbReference type="PANTHER" id="PTHR33048">
    <property type="entry name" value="PTH11-LIKE INTEGRAL MEMBRANE PROTEIN (AFU_ORTHOLOGUE AFUA_5G11245)"/>
    <property type="match status" value="1"/>
</dbReference>
<evidence type="ECO:0000256" key="5">
    <source>
        <dbReference type="ARBA" id="ARBA00038359"/>
    </source>
</evidence>
<feature type="compositionally biased region" description="Polar residues" evidence="6">
    <location>
        <begin position="335"/>
        <end position="349"/>
    </location>
</feature>
<dbReference type="InterPro" id="IPR049326">
    <property type="entry name" value="Rhodopsin_dom_fungi"/>
</dbReference>
<evidence type="ECO:0000256" key="3">
    <source>
        <dbReference type="ARBA" id="ARBA00022989"/>
    </source>
</evidence>
<feature type="transmembrane region" description="Helical" evidence="7">
    <location>
        <begin position="67"/>
        <end position="87"/>
    </location>
</feature>
<protein>
    <recommendedName>
        <fullName evidence="8">Rhodopsin domain-containing protein</fullName>
    </recommendedName>
</protein>
<keyword evidence="4 7" id="KW-0472">Membrane</keyword>
<feature type="transmembrane region" description="Helical" evidence="7">
    <location>
        <begin position="118"/>
        <end position="143"/>
    </location>
</feature>
<evidence type="ECO:0000256" key="1">
    <source>
        <dbReference type="ARBA" id="ARBA00004141"/>
    </source>
</evidence>
<dbReference type="EMBL" id="MU006606">
    <property type="protein sequence ID" value="KAF2742644.1"/>
    <property type="molecule type" value="Genomic_DNA"/>
</dbReference>
<reference evidence="9" key="1">
    <citation type="journal article" date="2020" name="Stud. Mycol.">
        <title>101 Dothideomycetes genomes: a test case for predicting lifestyles and emergence of pathogens.</title>
        <authorList>
            <person name="Haridas S."/>
            <person name="Albert R."/>
            <person name="Binder M."/>
            <person name="Bloem J."/>
            <person name="Labutti K."/>
            <person name="Salamov A."/>
            <person name="Andreopoulos B."/>
            <person name="Baker S."/>
            <person name="Barry K."/>
            <person name="Bills G."/>
            <person name="Bluhm B."/>
            <person name="Cannon C."/>
            <person name="Castanera R."/>
            <person name="Culley D."/>
            <person name="Daum C."/>
            <person name="Ezra D."/>
            <person name="Gonzalez J."/>
            <person name="Henrissat B."/>
            <person name="Kuo A."/>
            <person name="Liang C."/>
            <person name="Lipzen A."/>
            <person name="Lutzoni F."/>
            <person name="Magnuson J."/>
            <person name="Mondo S."/>
            <person name="Nolan M."/>
            <person name="Ohm R."/>
            <person name="Pangilinan J."/>
            <person name="Park H.-J."/>
            <person name="Ramirez L."/>
            <person name="Alfaro M."/>
            <person name="Sun H."/>
            <person name="Tritt A."/>
            <person name="Yoshinaga Y."/>
            <person name="Zwiers L.-H."/>
            <person name="Turgeon B."/>
            <person name="Goodwin S."/>
            <person name="Spatafora J."/>
            <person name="Crous P."/>
            <person name="Grigoriev I."/>
        </authorList>
    </citation>
    <scope>NUCLEOTIDE SEQUENCE</scope>
    <source>
        <strain evidence="9">CBS 119925</strain>
    </source>
</reference>
<evidence type="ECO:0000313" key="10">
    <source>
        <dbReference type="Proteomes" id="UP000799440"/>
    </source>
</evidence>
<keyword evidence="2 7" id="KW-0812">Transmembrane</keyword>
<dbReference type="PANTHER" id="PTHR33048:SF92">
    <property type="entry name" value="INTEGRAL MEMBRANE PROTEIN"/>
    <property type="match status" value="1"/>
</dbReference>
<feature type="transmembrane region" description="Helical" evidence="7">
    <location>
        <begin position="34"/>
        <end position="55"/>
    </location>
</feature>
<feature type="transmembrane region" description="Helical" evidence="7">
    <location>
        <begin position="197"/>
        <end position="223"/>
    </location>
</feature>
<keyword evidence="3 7" id="KW-1133">Transmembrane helix</keyword>
<evidence type="ECO:0000256" key="4">
    <source>
        <dbReference type="ARBA" id="ARBA00023136"/>
    </source>
</evidence>
<evidence type="ECO:0000256" key="2">
    <source>
        <dbReference type="ARBA" id="ARBA00022692"/>
    </source>
</evidence>
<dbReference type="Proteomes" id="UP000799440">
    <property type="component" value="Unassembled WGS sequence"/>
</dbReference>
<accession>A0A6A6UYU8</accession>
<evidence type="ECO:0000259" key="8">
    <source>
        <dbReference type="Pfam" id="PF20684"/>
    </source>
</evidence>
<evidence type="ECO:0000313" key="9">
    <source>
        <dbReference type="EMBL" id="KAF2742644.1"/>
    </source>
</evidence>
<gene>
    <name evidence="9" type="ORF">M011DRAFT_529752</name>
</gene>
<dbReference type="GO" id="GO:0016020">
    <property type="term" value="C:membrane"/>
    <property type="evidence" value="ECO:0007669"/>
    <property type="project" value="UniProtKB-SubCell"/>
</dbReference>
<keyword evidence="10" id="KW-1185">Reference proteome</keyword>
<dbReference type="OrthoDB" id="444631at2759"/>
<sequence>MITGDLIKLLPPARYVPGRQEAIDDAGRIDKQSFLISLGVLFGVAILSVIARFAIRLFGRRKIQLDDALVLLAAMMLAVAFAVVMKITDTMYLIEAMNKKVTIPFREEIPDVLDVIKWAFIFAAMNWTSVYLVKFAFMAFFRPLVFGSSRRLKQYYWAIIGILAVSWVYTIINPFIICPHFGIEASKCYVTPAQQRLGLAGHVVCSLLDIICDIMIVSIPIIILKSSLMRFSQKLSLAVMMSLSVVMIICATIRMAGTITDRGKDSSGTAPLWSTYWTLVEACVSLTMASVIVIRSIFIGTHTRDDKSKDTGSLKSFWHRLLSNMRRSGDGFFSKTPTKSSWLRSSSAPRTPEEKGPRIATQKLPGGTLNSVWSFIGSGKTKDAKRVDSLQSNESSFLEDELDYHNIIRTEGAIAAPGHSMV</sequence>
<feature type="transmembrane region" description="Helical" evidence="7">
    <location>
        <begin position="276"/>
        <end position="298"/>
    </location>
</feature>